<dbReference type="AlphaFoldDB" id="A0A1F6X090"/>
<name>A0A1F6X090_9BACT</name>
<sequence>MPFVYILENLKGKHYIGSTTDLDKRMRHHLGGYTPSTKRLGNPKLVFSQEYKSLKDARSVEIKLKKLKRGDYLDRIIKDRFIRIKP</sequence>
<dbReference type="EMBL" id="MFUR01000001">
    <property type="protein sequence ID" value="OGI87551.1"/>
    <property type="molecule type" value="Genomic_DNA"/>
</dbReference>
<comment type="caution">
    <text evidence="3">The sequence shown here is derived from an EMBL/GenBank/DDBJ whole genome shotgun (WGS) entry which is preliminary data.</text>
</comment>
<dbReference type="InterPro" id="IPR050190">
    <property type="entry name" value="UPF0213_domain"/>
</dbReference>
<reference evidence="3 4" key="1">
    <citation type="journal article" date="2016" name="Nat. Commun.">
        <title>Thousands of microbial genomes shed light on interconnected biogeochemical processes in an aquifer system.</title>
        <authorList>
            <person name="Anantharaman K."/>
            <person name="Brown C.T."/>
            <person name="Hug L.A."/>
            <person name="Sharon I."/>
            <person name="Castelle C.J."/>
            <person name="Probst A.J."/>
            <person name="Thomas B.C."/>
            <person name="Singh A."/>
            <person name="Wilkins M.J."/>
            <person name="Karaoz U."/>
            <person name="Brodie E.L."/>
            <person name="Williams K.H."/>
            <person name="Hubbard S.S."/>
            <person name="Banfield J.F."/>
        </authorList>
    </citation>
    <scope>NUCLEOTIDE SEQUENCE [LARGE SCALE GENOMIC DNA]</scope>
</reference>
<dbReference type="PROSITE" id="PS50164">
    <property type="entry name" value="GIY_YIG"/>
    <property type="match status" value="1"/>
</dbReference>
<gene>
    <name evidence="3" type="ORF">A3A91_01395</name>
</gene>
<protein>
    <recommendedName>
        <fullName evidence="2">GIY-YIG domain-containing protein</fullName>
    </recommendedName>
</protein>
<proteinExistence type="inferred from homology"/>
<dbReference type="Pfam" id="PF01541">
    <property type="entry name" value="GIY-YIG"/>
    <property type="match status" value="1"/>
</dbReference>
<comment type="similarity">
    <text evidence="1">Belongs to the UPF0213 family.</text>
</comment>
<organism evidence="3 4">
    <name type="scientific">Candidatus Nomurabacteria bacterium RIFCSPLOWO2_01_FULL_36_16</name>
    <dbReference type="NCBI Taxonomy" id="1801767"/>
    <lineage>
        <taxon>Bacteria</taxon>
        <taxon>Candidatus Nomuraibacteriota</taxon>
    </lineage>
</organism>
<evidence type="ECO:0000313" key="3">
    <source>
        <dbReference type="EMBL" id="OGI87551.1"/>
    </source>
</evidence>
<dbReference type="SMART" id="SM00465">
    <property type="entry name" value="GIYc"/>
    <property type="match status" value="1"/>
</dbReference>
<dbReference type="PANTHER" id="PTHR34477:SF1">
    <property type="entry name" value="UPF0213 PROTEIN YHBQ"/>
    <property type="match status" value="1"/>
</dbReference>
<evidence type="ECO:0000256" key="1">
    <source>
        <dbReference type="ARBA" id="ARBA00007435"/>
    </source>
</evidence>
<dbReference type="PANTHER" id="PTHR34477">
    <property type="entry name" value="UPF0213 PROTEIN YHBQ"/>
    <property type="match status" value="1"/>
</dbReference>
<accession>A0A1F6X090</accession>
<dbReference type="InterPro" id="IPR035901">
    <property type="entry name" value="GIY-YIG_endonuc_sf"/>
</dbReference>
<evidence type="ECO:0000313" key="4">
    <source>
        <dbReference type="Proteomes" id="UP000177001"/>
    </source>
</evidence>
<dbReference type="Proteomes" id="UP000177001">
    <property type="component" value="Unassembled WGS sequence"/>
</dbReference>
<dbReference type="SUPFAM" id="SSF82771">
    <property type="entry name" value="GIY-YIG endonuclease"/>
    <property type="match status" value="1"/>
</dbReference>
<dbReference type="InterPro" id="IPR000305">
    <property type="entry name" value="GIY-YIG_endonuc"/>
</dbReference>
<evidence type="ECO:0000259" key="2">
    <source>
        <dbReference type="PROSITE" id="PS50164"/>
    </source>
</evidence>
<dbReference type="Gene3D" id="3.40.1440.10">
    <property type="entry name" value="GIY-YIG endonuclease"/>
    <property type="match status" value="1"/>
</dbReference>
<feature type="domain" description="GIY-YIG" evidence="2">
    <location>
        <begin position="1"/>
        <end position="74"/>
    </location>
</feature>